<dbReference type="Proteomes" id="UP000728185">
    <property type="component" value="Unassembled WGS sequence"/>
</dbReference>
<gene>
    <name evidence="2" type="ORF">FBUS_00014</name>
</gene>
<evidence type="ECO:0000313" key="3">
    <source>
        <dbReference type="Proteomes" id="UP000728185"/>
    </source>
</evidence>
<keyword evidence="3" id="KW-1185">Reference proteome</keyword>
<comment type="caution">
    <text evidence="2">The sequence shown here is derived from an EMBL/GenBank/DDBJ whole genome shotgun (WGS) entry which is preliminary data.</text>
</comment>
<protein>
    <submittedName>
        <fullName evidence="2">Uncharacterized protein</fullName>
    </submittedName>
</protein>
<dbReference type="AlphaFoldDB" id="A0A8E0RMF3"/>
<name>A0A8E0RMF3_9TREM</name>
<proteinExistence type="predicted"/>
<sequence>MKSSGFLRAAKCGDVSIHGSPGQKRRQLVLSAANDIQQALSADDHMTEVSPIYVNHSMQSKMDSGEDRVLSWTAASIANTNYETAVEEDQIRPVHVERGRSQQVFLSRLVTDNGDTVESVPPTTVRSPRVISAGNSPKPPRPISRPVLSPLDYQTFHSEDSLSQPEVARRVDLTQAVAPVSVEVSMPTGVPYEVDHEQIVRQDSGPYKVSASLDRRQYDTIERSSTNDARRAQTMRTADYAGRLRERLRTFRGDSSDGFEERGGTLRVTKVRSKPENYVCSETIHWPGKLLKLKRRQTTPPAKHVYSTPNEVVIPRPQPRTAMSYHPGSSPLSPRSPLHESVSVTQTIHVQSKPPRSAPAQRMEIQAHMSPESPARQLTNLQSLARASPKTQRCTALPESPQRGLMQLADADIDLPTQVYNVTTFPYLSKELTVQITQSDKEPQVDAQTLSTYTEGQLIDVGLEHIHPFLAKRAEDSVSAMNEEAESKESTECAKMTMKNFLNTCVRLKSVDLQGHYAAFHYPLHAFNPDLWRSNARFTEWDNLAVVQEPGYITRYVELSPPSPQFDTFLYADRPIDVLLTSWLDCHQTTPPSETYSQSIEKPAHIYHPISFAARLDQLLSHTEAKEDERLANTCFRLAVLLTYAHCCRCLTRWNHPLHIITTDPRDILVILSTCNCLILFKKNTAHASTDDELSTTNTLVKSLCHSEVTLEQGIDNLVRKIDEELTRDFGKINYSSRWLEAVAPPDWIALCCSRIYLKQK</sequence>
<dbReference type="OrthoDB" id="6283481at2759"/>
<evidence type="ECO:0000313" key="2">
    <source>
        <dbReference type="EMBL" id="KAA0186250.1"/>
    </source>
</evidence>
<organism evidence="2 3">
    <name type="scientific">Fasciolopsis buskii</name>
    <dbReference type="NCBI Taxonomy" id="27845"/>
    <lineage>
        <taxon>Eukaryota</taxon>
        <taxon>Metazoa</taxon>
        <taxon>Spiralia</taxon>
        <taxon>Lophotrochozoa</taxon>
        <taxon>Platyhelminthes</taxon>
        <taxon>Trematoda</taxon>
        <taxon>Digenea</taxon>
        <taxon>Plagiorchiida</taxon>
        <taxon>Echinostomata</taxon>
        <taxon>Echinostomatoidea</taxon>
        <taxon>Fasciolidae</taxon>
        <taxon>Fasciolopsis</taxon>
    </lineage>
</organism>
<evidence type="ECO:0000256" key="1">
    <source>
        <dbReference type="SAM" id="MobiDB-lite"/>
    </source>
</evidence>
<accession>A0A8E0RMF3</accession>
<reference evidence="2" key="1">
    <citation type="submission" date="2019-05" db="EMBL/GenBank/DDBJ databases">
        <title>Annotation for the trematode Fasciolopsis buski.</title>
        <authorList>
            <person name="Choi Y.-J."/>
        </authorList>
    </citation>
    <scope>NUCLEOTIDE SEQUENCE</scope>
    <source>
        <strain evidence="2">HT</strain>
        <tissue evidence="2">Whole worm</tissue>
    </source>
</reference>
<feature type="region of interest" description="Disordered" evidence="1">
    <location>
        <begin position="122"/>
        <end position="144"/>
    </location>
</feature>
<dbReference type="EMBL" id="LUCM01009864">
    <property type="protein sequence ID" value="KAA0186250.1"/>
    <property type="molecule type" value="Genomic_DNA"/>
</dbReference>